<gene>
    <name evidence="4" type="ORF">COW36_17960</name>
</gene>
<evidence type="ECO:0000259" key="3">
    <source>
        <dbReference type="Pfam" id="PF16694"/>
    </source>
</evidence>
<dbReference type="InterPro" id="IPR032033">
    <property type="entry name" value="Cytochrome_P460"/>
</dbReference>
<protein>
    <recommendedName>
        <fullName evidence="3">Cytochrome P460 domain-containing protein</fullName>
    </recommendedName>
</protein>
<name>A0A2M7G0S4_9BACT</name>
<dbReference type="EMBL" id="PFFQ01000053">
    <property type="protein sequence ID" value="PIW15301.1"/>
    <property type="molecule type" value="Genomic_DNA"/>
</dbReference>
<reference evidence="4 5" key="1">
    <citation type="submission" date="2017-09" db="EMBL/GenBank/DDBJ databases">
        <title>Depth-based differentiation of microbial function through sediment-hosted aquifers and enrichment of novel symbionts in the deep terrestrial subsurface.</title>
        <authorList>
            <person name="Probst A.J."/>
            <person name="Ladd B."/>
            <person name="Jarett J.K."/>
            <person name="Geller-Mcgrath D.E."/>
            <person name="Sieber C.M."/>
            <person name="Emerson J.B."/>
            <person name="Anantharaman K."/>
            <person name="Thomas B.C."/>
            <person name="Malmstrom R."/>
            <person name="Stieglmeier M."/>
            <person name="Klingl A."/>
            <person name="Woyke T."/>
            <person name="Ryan C.M."/>
            <person name="Banfield J.F."/>
        </authorList>
    </citation>
    <scope>NUCLEOTIDE SEQUENCE [LARGE SCALE GENOMIC DNA]</scope>
    <source>
        <strain evidence="4">CG17_big_fil_post_rev_8_21_14_2_50_48_46</strain>
    </source>
</reference>
<sequence length="171" mass="18262">MKLFSTLLAASVLLYTVVACTAPSTPSVPNTPSKNAPATQPVEPSDADLKALAKSYASFAALNTDLKVSPTHQGMLVRTHLDAAATQAYNSKSYPFPDGATAVKEAHKSAESPTEALFVMKKIKGYDTANGDWYYAMTAPDGTAMQKGKVQMCISCHSQAKAKDYIYGFNQ</sequence>
<dbReference type="AlphaFoldDB" id="A0A2M7G0S4"/>
<dbReference type="Pfam" id="PF16694">
    <property type="entry name" value="Cytochrome_P460"/>
    <property type="match status" value="1"/>
</dbReference>
<feature type="domain" description="Cytochrome P460" evidence="3">
    <location>
        <begin position="71"/>
        <end position="167"/>
    </location>
</feature>
<dbReference type="Gene3D" id="3.50.70.20">
    <property type="entry name" value="Cytochrome P460"/>
    <property type="match status" value="1"/>
</dbReference>
<dbReference type="PROSITE" id="PS51257">
    <property type="entry name" value="PROKAR_LIPOPROTEIN"/>
    <property type="match status" value="1"/>
</dbReference>
<dbReference type="CDD" id="cd20716">
    <property type="entry name" value="cyt_P460_fam"/>
    <property type="match status" value="1"/>
</dbReference>
<dbReference type="InterPro" id="IPR038142">
    <property type="entry name" value="Cytochrome_P460_sp"/>
</dbReference>
<evidence type="ECO:0000313" key="5">
    <source>
        <dbReference type="Proteomes" id="UP000231019"/>
    </source>
</evidence>
<evidence type="ECO:0000313" key="4">
    <source>
        <dbReference type="EMBL" id="PIW15301.1"/>
    </source>
</evidence>
<feature type="chain" id="PRO_5014960800" description="Cytochrome P460 domain-containing protein" evidence="2">
    <location>
        <begin position="22"/>
        <end position="171"/>
    </location>
</feature>
<comment type="caution">
    <text evidence="4">The sequence shown here is derived from an EMBL/GenBank/DDBJ whole genome shotgun (WGS) entry which is preliminary data.</text>
</comment>
<keyword evidence="2" id="KW-0732">Signal</keyword>
<organism evidence="4 5">
    <name type="scientific">bacterium (Candidatus Blackallbacteria) CG17_big_fil_post_rev_8_21_14_2_50_48_46</name>
    <dbReference type="NCBI Taxonomy" id="2014261"/>
    <lineage>
        <taxon>Bacteria</taxon>
        <taxon>Candidatus Blackallbacteria</taxon>
    </lineage>
</organism>
<feature type="compositionally biased region" description="Polar residues" evidence="1">
    <location>
        <begin position="25"/>
        <end position="38"/>
    </location>
</feature>
<evidence type="ECO:0000256" key="2">
    <source>
        <dbReference type="SAM" id="SignalP"/>
    </source>
</evidence>
<evidence type="ECO:0000256" key="1">
    <source>
        <dbReference type="SAM" id="MobiDB-lite"/>
    </source>
</evidence>
<feature type="signal peptide" evidence="2">
    <location>
        <begin position="1"/>
        <end position="21"/>
    </location>
</feature>
<feature type="region of interest" description="Disordered" evidence="1">
    <location>
        <begin position="25"/>
        <end position="45"/>
    </location>
</feature>
<accession>A0A2M7G0S4</accession>
<dbReference type="Proteomes" id="UP000231019">
    <property type="component" value="Unassembled WGS sequence"/>
</dbReference>
<proteinExistence type="predicted"/>